<dbReference type="SUPFAM" id="SSF57850">
    <property type="entry name" value="RING/U-box"/>
    <property type="match status" value="1"/>
</dbReference>
<accession>A0A1R2BL05</accession>
<dbReference type="GO" id="GO:0006515">
    <property type="term" value="P:protein quality control for misfolded or incompletely synthesized proteins"/>
    <property type="evidence" value="ECO:0007669"/>
    <property type="project" value="TreeGrafter"/>
</dbReference>
<evidence type="ECO:0000313" key="9">
    <source>
        <dbReference type="Proteomes" id="UP000187209"/>
    </source>
</evidence>
<evidence type="ECO:0000256" key="1">
    <source>
        <dbReference type="ARBA" id="ARBA00000900"/>
    </source>
</evidence>
<dbReference type="EMBL" id="MPUH01000578">
    <property type="protein sequence ID" value="OMJ77381.1"/>
    <property type="molecule type" value="Genomic_DNA"/>
</dbReference>
<dbReference type="Proteomes" id="UP000187209">
    <property type="component" value="Unassembled WGS sequence"/>
</dbReference>
<dbReference type="SMART" id="SM00504">
    <property type="entry name" value="Ubox"/>
    <property type="match status" value="1"/>
</dbReference>
<evidence type="ECO:0000256" key="2">
    <source>
        <dbReference type="ARBA" id="ARBA00012483"/>
    </source>
</evidence>
<comment type="catalytic activity">
    <reaction evidence="1">
        <text>S-ubiquitinyl-[E2 ubiquitin-conjugating enzyme]-L-cysteine + [acceptor protein]-L-lysine = [E2 ubiquitin-conjugating enzyme]-L-cysteine + N(6)-ubiquitinyl-[acceptor protein]-L-lysine.</text>
        <dbReference type="EC" id="2.3.2.27"/>
    </reaction>
</comment>
<keyword evidence="3" id="KW-0808">Transferase</keyword>
<dbReference type="Gene3D" id="1.25.40.10">
    <property type="entry name" value="Tetratricopeptide repeat domain"/>
    <property type="match status" value="1"/>
</dbReference>
<dbReference type="GO" id="GO:0043161">
    <property type="term" value="P:proteasome-mediated ubiquitin-dependent protein catabolic process"/>
    <property type="evidence" value="ECO:0007669"/>
    <property type="project" value="TreeGrafter"/>
</dbReference>
<reference evidence="8 9" key="1">
    <citation type="submission" date="2016-11" db="EMBL/GenBank/DDBJ databases">
        <title>The macronuclear genome of Stentor coeruleus: a giant cell with tiny introns.</title>
        <authorList>
            <person name="Slabodnick M."/>
            <person name="Ruby J.G."/>
            <person name="Reiff S.B."/>
            <person name="Swart E.C."/>
            <person name="Gosai S."/>
            <person name="Prabakaran S."/>
            <person name="Witkowska E."/>
            <person name="Larue G.E."/>
            <person name="Fisher S."/>
            <person name="Freeman R.M."/>
            <person name="Gunawardena J."/>
            <person name="Chu W."/>
            <person name="Stover N.A."/>
            <person name="Gregory B.D."/>
            <person name="Nowacki M."/>
            <person name="Derisi J."/>
            <person name="Roy S.W."/>
            <person name="Marshall W.F."/>
            <person name="Sood P."/>
        </authorList>
    </citation>
    <scope>NUCLEOTIDE SEQUENCE [LARGE SCALE GENOMIC DNA]</scope>
    <source>
        <strain evidence="8">WM001</strain>
    </source>
</reference>
<dbReference type="PANTHER" id="PTHR46803:SF2">
    <property type="entry name" value="E3 UBIQUITIN-PROTEIN LIGASE CHIP"/>
    <property type="match status" value="1"/>
</dbReference>
<dbReference type="Gene3D" id="3.30.40.10">
    <property type="entry name" value="Zinc/RING finger domain, C3HC4 (zinc finger)"/>
    <property type="match status" value="1"/>
</dbReference>
<dbReference type="PROSITE" id="PS50005">
    <property type="entry name" value="TPR"/>
    <property type="match status" value="2"/>
</dbReference>
<keyword evidence="9" id="KW-1185">Reference proteome</keyword>
<evidence type="ECO:0000259" key="7">
    <source>
        <dbReference type="PROSITE" id="PS51698"/>
    </source>
</evidence>
<evidence type="ECO:0000256" key="5">
    <source>
        <dbReference type="ARBA" id="ARBA00022786"/>
    </source>
</evidence>
<evidence type="ECO:0000256" key="6">
    <source>
        <dbReference type="PROSITE-ProRule" id="PRU00339"/>
    </source>
</evidence>
<keyword evidence="4" id="KW-0677">Repeat</keyword>
<keyword evidence="5" id="KW-0833">Ubl conjugation pathway</keyword>
<gene>
    <name evidence="8" type="ORF">SteCoe_23025</name>
</gene>
<organism evidence="8 9">
    <name type="scientific">Stentor coeruleus</name>
    <dbReference type="NCBI Taxonomy" id="5963"/>
    <lineage>
        <taxon>Eukaryota</taxon>
        <taxon>Sar</taxon>
        <taxon>Alveolata</taxon>
        <taxon>Ciliophora</taxon>
        <taxon>Postciliodesmatophora</taxon>
        <taxon>Heterotrichea</taxon>
        <taxon>Heterotrichida</taxon>
        <taxon>Stentoridae</taxon>
        <taxon>Stentor</taxon>
    </lineage>
</organism>
<evidence type="ECO:0000256" key="3">
    <source>
        <dbReference type="ARBA" id="ARBA00022679"/>
    </source>
</evidence>
<dbReference type="PANTHER" id="PTHR46803">
    <property type="entry name" value="E3 UBIQUITIN-PROTEIN LIGASE CHIP"/>
    <property type="match status" value="1"/>
</dbReference>
<keyword evidence="6" id="KW-0802">TPR repeat</keyword>
<feature type="repeat" description="TPR" evidence="6">
    <location>
        <begin position="22"/>
        <end position="55"/>
    </location>
</feature>
<feature type="repeat" description="TPR" evidence="6">
    <location>
        <begin position="56"/>
        <end position="89"/>
    </location>
</feature>
<dbReference type="InterPro" id="IPR011990">
    <property type="entry name" value="TPR-like_helical_dom_sf"/>
</dbReference>
<dbReference type="PROSITE" id="PS51698">
    <property type="entry name" value="U_BOX"/>
    <property type="match status" value="1"/>
</dbReference>
<dbReference type="SMART" id="SM00028">
    <property type="entry name" value="TPR"/>
    <property type="match status" value="2"/>
</dbReference>
<sequence length="281" mass="32993">MENPSSRPYQTITSKTQSQSKSQLLREKGNHFFKENQYLKAIKCYSKAIILSSNESTLYSNRARCYYMLKDYEKTIQDSQEAIKLDEKNIKAYLLYIKGLGIKSKYFMSISHLELGLEICRRVKEIIRTTAQNEFESTYEILKNNMKAMIFLKKREIYNNKVLNAHDYYKGIIKDKRVKELFDKYVVQKNHIGVPDSLCCPITFEMFTQPVITESGNTYDARSLSKFYTLRGQFDPISRIPINIMNVFINDSIKNAKKWYNKIEPWSIISETLTTSLDIDF</sequence>
<dbReference type="InterPro" id="IPR019734">
    <property type="entry name" value="TPR_rpt"/>
</dbReference>
<evidence type="ECO:0000313" key="8">
    <source>
        <dbReference type="EMBL" id="OMJ77381.1"/>
    </source>
</evidence>
<dbReference type="AlphaFoldDB" id="A0A1R2BL05"/>
<dbReference type="EC" id="2.3.2.27" evidence="2"/>
<protein>
    <recommendedName>
        <fullName evidence="2">RING-type E3 ubiquitin transferase</fullName>
        <ecNumber evidence="2">2.3.2.27</ecNumber>
    </recommendedName>
</protein>
<dbReference type="GO" id="GO:0045862">
    <property type="term" value="P:positive regulation of proteolysis"/>
    <property type="evidence" value="ECO:0007669"/>
    <property type="project" value="TreeGrafter"/>
</dbReference>
<evidence type="ECO:0000256" key="4">
    <source>
        <dbReference type="ARBA" id="ARBA00022737"/>
    </source>
</evidence>
<feature type="domain" description="U-box" evidence="7">
    <location>
        <begin position="193"/>
        <end position="267"/>
    </location>
</feature>
<dbReference type="GO" id="GO:0071218">
    <property type="term" value="P:cellular response to misfolded protein"/>
    <property type="evidence" value="ECO:0007669"/>
    <property type="project" value="TreeGrafter"/>
</dbReference>
<dbReference type="OrthoDB" id="311243at2759"/>
<dbReference type="GO" id="GO:0061630">
    <property type="term" value="F:ubiquitin protein ligase activity"/>
    <property type="evidence" value="ECO:0007669"/>
    <property type="project" value="UniProtKB-EC"/>
</dbReference>
<dbReference type="GO" id="GO:0051087">
    <property type="term" value="F:protein-folding chaperone binding"/>
    <property type="evidence" value="ECO:0007669"/>
    <property type="project" value="TreeGrafter"/>
</dbReference>
<dbReference type="SUPFAM" id="SSF48452">
    <property type="entry name" value="TPR-like"/>
    <property type="match status" value="1"/>
</dbReference>
<dbReference type="Pfam" id="PF04564">
    <property type="entry name" value="U-box"/>
    <property type="match status" value="1"/>
</dbReference>
<dbReference type="InterPro" id="IPR003613">
    <property type="entry name" value="Ubox_domain"/>
</dbReference>
<dbReference type="GO" id="GO:0000209">
    <property type="term" value="P:protein polyubiquitination"/>
    <property type="evidence" value="ECO:0007669"/>
    <property type="project" value="TreeGrafter"/>
</dbReference>
<proteinExistence type="predicted"/>
<dbReference type="InterPro" id="IPR013083">
    <property type="entry name" value="Znf_RING/FYVE/PHD"/>
</dbReference>
<name>A0A1R2BL05_9CILI</name>
<dbReference type="GO" id="GO:0005737">
    <property type="term" value="C:cytoplasm"/>
    <property type="evidence" value="ECO:0007669"/>
    <property type="project" value="TreeGrafter"/>
</dbReference>
<comment type="caution">
    <text evidence="8">The sequence shown here is derived from an EMBL/GenBank/DDBJ whole genome shotgun (WGS) entry which is preliminary data.</text>
</comment>